<dbReference type="CDD" id="cd00146">
    <property type="entry name" value="PKD"/>
    <property type="match status" value="1"/>
</dbReference>
<gene>
    <name evidence="2" type="ORF">C8E99_0771</name>
</gene>
<evidence type="ECO:0000259" key="1">
    <source>
        <dbReference type="PROSITE" id="PS50093"/>
    </source>
</evidence>
<dbReference type="AlphaFoldDB" id="A0A3D9LBD8"/>
<protein>
    <submittedName>
        <fullName evidence="2">PKD domain-containing protein</fullName>
    </submittedName>
</protein>
<dbReference type="Pfam" id="PF00801">
    <property type="entry name" value="PKD"/>
    <property type="match status" value="1"/>
</dbReference>
<accession>A0A3D9LBD8</accession>
<dbReference type="PROSITE" id="PS50093">
    <property type="entry name" value="PKD"/>
    <property type="match status" value="1"/>
</dbReference>
<dbReference type="InterPro" id="IPR013783">
    <property type="entry name" value="Ig-like_fold"/>
</dbReference>
<dbReference type="Proteomes" id="UP000256727">
    <property type="component" value="Unassembled WGS sequence"/>
</dbReference>
<dbReference type="GO" id="GO:0005975">
    <property type="term" value="P:carbohydrate metabolic process"/>
    <property type="evidence" value="ECO:0007669"/>
    <property type="project" value="UniProtKB-ARBA"/>
</dbReference>
<evidence type="ECO:0000313" key="3">
    <source>
        <dbReference type="Proteomes" id="UP000256727"/>
    </source>
</evidence>
<evidence type="ECO:0000313" key="2">
    <source>
        <dbReference type="EMBL" id="REE02976.1"/>
    </source>
</evidence>
<organism evidence="2 3">
    <name type="scientific">Citricoccus muralis</name>
    <dbReference type="NCBI Taxonomy" id="169134"/>
    <lineage>
        <taxon>Bacteria</taxon>
        <taxon>Bacillati</taxon>
        <taxon>Actinomycetota</taxon>
        <taxon>Actinomycetes</taxon>
        <taxon>Micrococcales</taxon>
        <taxon>Micrococcaceae</taxon>
        <taxon>Citricoccus</taxon>
    </lineage>
</organism>
<dbReference type="SUPFAM" id="SSF49299">
    <property type="entry name" value="PKD domain"/>
    <property type="match status" value="1"/>
</dbReference>
<proteinExistence type="predicted"/>
<sequence>MPVVTLADFRRLDIAPSEIESDSGGFGLIRGNTNFFATEEDQTLNTTMLGQQVAIQAVPVQWTWDYGDGSEQLSNPYPGGPQVEFNQETTTSHVYEDTGQYPVGLTTSYRGQFSVNEGPWIAIPGTAEVPSEPVTADIWRSKSKNVAEDCHENPEGWACGNPFVEG</sequence>
<dbReference type="InterPro" id="IPR035986">
    <property type="entry name" value="PKD_dom_sf"/>
</dbReference>
<comment type="caution">
    <text evidence="2">The sequence shown here is derived from an EMBL/GenBank/DDBJ whole genome shotgun (WGS) entry which is preliminary data.</text>
</comment>
<dbReference type="Gene3D" id="2.60.40.10">
    <property type="entry name" value="Immunoglobulins"/>
    <property type="match status" value="1"/>
</dbReference>
<name>A0A3D9LBD8_9MICC</name>
<reference evidence="2 3" key="1">
    <citation type="submission" date="2018-07" db="EMBL/GenBank/DDBJ databases">
        <title>Sequencing the genomes of 1000 actinobacteria strains.</title>
        <authorList>
            <person name="Klenk H.-P."/>
        </authorList>
    </citation>
    <scope>NUCLEOTIDE SEQUENCE [LARGE SCALE GENOMIC DNA]</scope>
    <source>
        <strain evidence="2 3">DSM 14442</strain>
    </source>
</reference>
<dbReference type="EMBL" id="QREH01000001">
    <property type="protein sequence ID" value="REE02976.1"/>
    <property type="molecule type" value="Genomic_DNA"/>
</dbReference>
<keyword evidence="3" id="KW-1185">Reference proteome</keyword>
<feature type="domain" description="PKD" evidence="1">
    <location>
        <begin position="59"/>
        <end position="108"/>
    </location>
</feature>
<dbReference type="InterPro" id="IPR000601">
    <property type="entry name" value="PKD_dom"/>
</dbReference>